<evidence type="ECO:0000259" key="9">
    <source>
        <dbReference type="PROSITE" id="PS50929"/>
    </source>
</evidence>
<dbReference type="PANTHER" id="PTHR43394">
    <property type="entry name" value="ATP-DEPENDENT PERMEASE MDL1, MITOCHONDRIAL"/>
    <property type="match status" value="1"/>
</dbReference>
<dbReference type="Pfam" id="PF00005">
    <property type="entry name" value="ABC_tran"/>
    <property type="match status" value="1"/>
</dbReference>
<gene>
    <name evidence="10" type="ORF">Q7514_20890</name>
</gene>
<dbReference type="InterPro" id="IPR003593">
    <property type="entry name" value="AAA+_ATPase"/>
</dbReference>
<proteinExistence type="predicted"/>
<dbReference type="InterPro" id="IPR027417">
    <property type="entry name" value="P-loop_NTPase"/>
</dbReference>
<feature type="domain" description="ABC transmembrane type-1" evidence="9">
    <location>
        <begin position="37"/>
        <end position="319"/>
    </location>
</feature>
<keyword evidence="3" id="KW-0547">Nucleotide-binding</keyword>
<keyword evidence="11" id="KW-1185">Reference proteome</keyword>
<dbReference type="EMBL" id="JAUTXY010000010">
    <property type="protein sequence ID" value="MEE2059983.1"/>
    <property type="molecule type" value="Genomic_DNA"/>
</dbReference>
<dbReference type="InterPro" id="IPR039421">
    <property type="entry name" value="Type_1_exporter"/>
</dbReference>
<keyword evidence="5 7" id="KW-1133">Transmembrane helix</keyword>
<dbReference type="Proteomes" id="UP001336020">
    <property type="component" value="Unassembled WGS sequence"/>
</dbReference>
<dbReference type="Gene3D" id="3.40.50.300">
    <property type="entry name" value="P-loop containing nucleotide triphosphate hydrolases"/>
    <property type="match status" value="1"/>
</dbReference>
<accession>A0ABU7LEL0</accession>
<dbReference type="PROSITE" id="PS50929">
    <property type="entry name" value="ABC_TM1F"/>
    <property type="match status" value="1"/>
</dbReference>
<keyword evidence="2 7" id="KW-0812">Transmembrane</keyword>
<dbReference type="CDD" id="cd07346">
    <property type="entry name" value="ABC_6TM_exporters"/>
    <property type="match status" value="1"/>
</dbReference>
<evidence type="ECO:0000259" key="8">
    <source>
        <dbReference type="PROSITE" id="PS50893"/>
    </source>
</evidence>
<dbReference type="Gene3D" id="1.20.1560.10">
    <property type="entry name" value="ABC transporter type 1, transmembrane domain"/>
    <property type="match status" value="1"/>
</dbReference>
<evidence type="ECO:0000256" key="6">
    <source>
        <dbReference type="ARBA" id="ARBA00023136"/>
    </source>
</evidence>
<dbReference type="PROSITE" id="PS50893">
    <property type="entry name" value="ABC_TRANSPORTER_2"/>
    <property type="match status" value="1"/>
</dbReference>
<evidence type="ECO:0000256" key="2">
    <source>
        <dbReference type="ARBA" id="ARBA00022692"/>
    </source>
</evidence>
<keyword evidence="4 10" id="KW-0067">ATP-binding</keyword>
<evidence type="ECO:0000256" key="3">
    <source>
        <dbReference type="ARBA" id="ARBA00022741"/>
    </source>
</evidence>
<dbReference type="SUPFAM" id="SSF90123">
    <property type="entry name" value="ABC transporter transmembrane region"/>
    <property type="match status" value="1"/>
</dbReference>
<sequence>MTDLNPATERQLLPVATARESWAWLGRAVRTRSAVAAAGVVTAALGAAATVLPVYMFGVLIDRVRESAPISALGGIVVIIAVSAIAAGVFTGLAGYFVAVLGSTVLARLREAAVVRTLRLPMRTVEQAGKGDVLARVGDDVAVIDKAVSEAVPPVISALFLVAVSLTTMVGIDWRLGLAGAIAVPMYTLALRWYLPRSAPRYAAQRVAMGARSQALISSIQGQRTVRAYGTEAVHRGLVDQASDRARLLGIDVFGIFARFASRGNRAEYVSLACILAAGFVLVDNGSVSVGQVTAAALLFHQLFNPIAAILFTFDEVQSAGASLARLVGVVSIRDAPPPAEVRTPTAAGLRMNGIRHGYDGHEVLHGIDLTIAPGERIALVGPTGSGKSTLASIAAGSITPDSGEVLLGGVPLAELAGTIRDHLVIVTQEVHTFAGTLRDDLRLAAPHADDRAVELALASVGATGWVRALPAGVDTVVGEGGHRLTAAQAQQLALARVLLVDPAVVVLDEATAEAGSAGARDLESAAAAAVAARTSLVVAHRLTQAATADRIVVLEHGLVCESGTHEELVAAGGRYARLWATWSGDSAVGDSIREGEGENGAE</sequence>
<evidence type="ECO:0000256" key="5">
    <source>
        <dbReference type="ARBA" id="ARBA00022989"/>
    </source>
</evidence>
<dbReference type="Pfam" id="PF00664">
    <property type="entry name" value="ABC_membrane"/>
    <property type="match status" value="1"/>
</dbReference>
<dbReference type="InterPro" id="IPR003439">
    <property type="entry name" value="ABC_transporter-like_ATP-bd"/>
</dbReference>
<feature type="transmembrane region" description="Helical" evidence="7">
    <location>
        <begin position="34"/>
        <end position="61"/>
    </location>
</feature>
<feature type="transmembrane region" description="Helical" evidence="7">
    <location>
        <begin position="73"/>
        <end position="99"/>
    </location>
</feature>
<evidence type="ECO:0000256" key="1">
    <source>
        <dbReference type="ARBA" id="ARBA00004651"/>
    </source>
</evidence>
<dbReference type="SUPFAM" id="SSF52540">
    <property type="entry name" value="P-loop containing nucleoside triphosphate hydrolases"/>
    <property type="match status" value="1"/>
</dbReference>
<comment type="subcellular location">
    <subcellularLocation>
        <location evidence="1">Cell membrane</location>
        <topology evidence="1">Multi-pass membrane protein</topology>
    </subcellularLocation>
</comment>
<evidence type="ECO:0000256" key="7">
    <source>
        <dbReference type="SAM" id="Phobius"/>
    </source>
</evidence>
<dbReference type="InterPro" id="IPR036640">
    <property type="entry name" value="ABC1_TM_sf"/>
</dbReference>
<dbReference type="PANTHER" id="PTHR43394:SF1">
    <property type="entry name" value="ATP-BINDING CASSETTE SUB-FAMILY B MEMBER 10, MITOCHONDRIAL"/>
    <property type="match status" value="1"/>
</dbReference>
<name>A0ABU7LEL0_9NOCA</name>
<dbReference type="RefSeq" id="WP_330135168.1">
    <property type="nucleotide sequence ID" value="NZ_JAUTXY010000010.1"/>
</dbReference>
<dbReference type="GO" id="GO:0005524">
    <property type="term" value="F:ATP binding"/>
    <property type="evidence" value="ECO:0007669"/>
    <property type="project" value="UniProtKB-KW"/>
</dbReference>
<comment type="caution">
    <text evidence="10">The sequence shown here is derived from an EMBL/GenBank/DDBJ whole genome shotgun (WGS) entry which is preliminary data.</text>
</comment>
<organism evidence="10 11">
    <name type="scientific">Rhodococcus artemisiae</name>
    <dbReference type="NCBI Taxonomy" id="714159"/>
    <lineage>
        <taxon>Bacteria</taxon>
        <taxon>Bacillati</taxon>
        <taxon>Actinomycetota</taxon>
        <taxon>Actinomycetes</taxon>
        <taxon>Mycobacteriales</taxon>
        <taxon>Nocardiaceae</taxon>
        <taxon>Rhodococcus</taxon>
    </lineage>
</organism>
<evidence type="ECO:0000313" key="11">
    <source>
        <dbReference type="Proteomes" id="UP001336020"/>
    </source>
</evidence>
<keyword evidence="6 7" id="KW-0472">Membrane</keyword>
<feature type="transmembrane region" description="Helical" evidence="7">
    <location>
        <begin position="176"/>
        <end position="195"/>
    </location>
</feature>
<dbReference type="InterPro" id="IPR011527">
    <property type="entry name" value="ABC1_TM_dom"/>
</dbReference>
<feature type="domain" description="ABC transporter" evidence="8">
    <location>
        <begin position="350"/>
        <end position="582"/>
    </location>
</feature>
<reference evidence="10 11" key="1">
    <citation type="submission" date="2023-07" db="EMBL/GenBank/DDBJ databases">
        <authorList>
            <person name="Girao M."/>
            <person name="Carvalho M.F."/>
        </authorList>
    </citation>
    <scope>NUCLEOTIDE SEQUENCE [LARGE SCALE GENOMIC DNA]</scope>
    <source>
        <strain evidence="10 11">YIM65754</strain>
    </source>
</reference>
<evidence type="ECO:0000313" key="10">
    <source>
        <dbReference type="EMBL" id="MEE2059983.1"/>
    </source>
</evidence>
<dbReference type="SMART" id="SM00382">
    <property type="entry name" value="AAA"/>
    <property type="match status" value="1"/>
</dbReference>
<feature type="transmembrane region" description="Helical" evidence="7">
    <location>
        <begin position="151"/>
        <end position="169"/>
    </location>
</feature>
<evidence type="ECO:0000256" key="4">
    <source>
        <dbReference type="ARBA" id="ARBA00022840"/>
    </source>
</evidence>
<protein>
    <submittedName>
        <fullName evidence="10">ABC transporter ATP-binding protein</fullName>
    </submittedName>
</protein>